<feature type="transmembrane region" description="Helical" evidence="6">
    <location>
        <begin position="70"/>
        <end position="87"/>
    </location>
</feature>
<keyword evidence="8" id="KW-1185">Reference proteome</keyword>
<evidence type="ECO:0000313" key="7">
    <source>
        <dbReference type="EMBL" id="KAG4410606.1"/>
    </source>
</evidence>
<evidence type="ECO:0000313" key="8">
    <source>
        <dbReference type="Proteomes" id="UP000664132"/>
    </source>
</evidence>
<proteinExistence type="predicted"/>
<protein>
    <submittedName>
        <fullName evidence="7">Uncharacterized protein</fullName>
    </submittedName>
</protein>
<dbReference type="Proteomes" id="UP000664132">
    <property type="component" value="Unassembled WGS sequence"/>
</dbReference>
<feature type="transmembrane region" description="Helical" evidence="6">
    <location>
        <begin position="99"/>
        <end position="124"/>
    </location>
</feature>
<dbReference type="OrthoDB" id="6730379at2759"/>
<organism evidence="7 8">
    <name type="scientific">Cadophora malorum</name>
    <dbReference type="NCBI Taxonomy" id="108018"/>
    <lineage>
        <taxon>Eukaryota</taxon>
        <taxon>Fungi</taxon>
        <taxon>Dikarya</taxon>
        <taxon>Ascomycota</taxon>
        <taxon>Pezizomycotina</taxon>
        <taxon>Leotiomycetes</taxon>
        <taxon>Helotiales</taxon>
        <taxon>Ploettnerulaceae</taxon>
        <taxon>Cadophora</taxon>
    </lineage>
</organism>
<keyword evidence="5 6" id="KW-0472">Membrane</keyword>
<keyword evidence="4 6" id="KW-1133">Transmembrane helix</keyword>
<evidence type="ECO:0000256" key="4">
    <source>
        <dbReference type="ARBA" id="ARBA00022989"/>
    </source>
</evidence>
<dbReference type="GO" id="GO:0022857">
    <property type="term" value="F:transmembrane transporter activity"/>
    <property type="evidence" value="ECO:0007669"/>
    <property type="project" value="TreeGrafter"/>
</dbReference>
<reference evidence="7" key="1">
    <citation type="submission" date="2021-02" db="EMBL/GenBank/DDBJ databases">
        <title>Genome sequence Cadophora malorum strain M34.</title>
        <authorList>
            <person name="Stefanovic E."/>
            <person name="Vu D."/>
            <person name="Scully C."/>
            <person name="Dijksterhuis J."/>
            <person name="Roader J."/>
            <person name="Houbraken J."/>
        </authorList>
    </citation>
    <scope>NUCLEOTIDE SEQUENCE</scope>
    <source>
        <strain evidence="7">M34</strain>
    </source>
</reference>
<comment type="caution">
    <text evidence="7">The sequence shown here is derived from an EMBL/GenBank/DDBJ whole genome shotgun (WGS) entry which is preliminary data.</text>
</comment>
<evidence type="ECO:0000256" key="5">
    <source>
        <dbReference type="ARBA" id="ARBA00023136"/>
    </source>
</evidence>
<dbReference type="PANTHER" id="PTHR43791:SF36">
    <property type="entry name" value="TRANSPORTER, PUTATIVE (AFU_ORTHOLOGUE AFUA_6G08340)-RELATED"/>
    <property type="match status" value="1"/>
</dbReference>
<evidence type="ECO:0000256" key="2">
    <source>
        <dbReference type="ARBA" id="ARBA00022448"/>
    </source>
</evidence>
<keyword evidence="3 6" id="KW-0812">Transmembrane</keyword>
<accession>A0A8H7VXP7</accession>
<evidence type="ECO:0000256" key="3">
    <source>
        <dbReference type="ARBA" id="ARBA00022692"/>
    </source>
</evidence>
<dbReference type="AlphaFoldDB" id="A0A8H7VXP7"/>
<evidence type="ECO:0000256" key="6">
    <source>
        <dbReference type="SAM" id="Phobius"/>
    </source>
</evidence>
<comment type="subcellular location">
    <subcellularLocation>
        <location evidence="1">Membrane</location>
        <topology evidence="1">Multi-pass membrane protein</topology>
    </subcellularLocation>
</comment>
<dbReference type="PANTHER" id="PTHR43791">
    <property type="entry name" value="PERMEASE-RELATED"/>
    <property type="match status" value="1"/>
</dbReference>
<name>A0A8H7VXP7_9HELO</name>
<dbReference type="EMBL" id="JAFJYH010000646">
    <property type="protein sequence ID" value="KAG4410606.1"/>
    <property type="molecule type" value="Genomic_DNA"/>
</dbReference>
<gene>
    <name evidence="7" type="ORF">IFR04_016259</name>
</gene>
<feature type="transmembrane region" description="Helical" evidence="6">
    <location>
        <begin position="39"/>
        <end position="58"/>
    </location>
</feature>
<dbReference type="GO" id="GO:0016020">
    <property type="term" value="C:membrane"/>
    <property type="evidence" value="ECO:0007669"/>
    <property type="project" value="UniProtKB-SubCell"/>
</dbReference>
<keyword evidence="2" id="KW-0813">Transport</keyword>
<feature type="transmembrane region" description="Helical" evidence="6">
    <location>
        <begin position="7"/>
        <end position="27"/>
    </location>
</feature>
<sequence length="167" mass="19224">MKHRNLWTWGMIVPLLPAIAGIANVYATQGTGANKYGRVFAYWLINSYAVTWPFCLTIIGQKILEHTKRATTNIMLFMVFAAANIRDPFFFKAEDAPRYVLAITVILVCFCAAFFCAIALRVYIILQNRTRDRRYGKLETAKDKLEGMRLGMHDKTELENVDFRYVL</sequence>
<evidence type="ECO:0000256" key="1">
    <source>
        <dbReference type="ARBA" id="ARBA00004141"/>
    </source>
</evidence>